<dbReference type="PROSITE" id="PS50235">
    <property type="entry name" value="USP_3"/>
    <property type="match status" value="1"/>
</dbReference>
<keyword evidence="4" id="KW-0378">Hydrolase</keyword>
<dbReference type="GO" id="GO:0005829">
    <property type="term" value="C:cytosol"/>
    <property type="evidence" value="ECO:0007669"/>
    <property type="project" value="TreeGrafter"/>
</dbReference>
<dbReference type="InterPro" id="IPR056850">
    <property type="entry name" value="ARM_UBP34_24_USP9X_Y"/>
</dbReference>
<dbReference type="GO" id="GO:0005634">
    <property type="term" value="C:nucleus"/>
    <property type="evidence" value="ECO:0007669"/>
    <property type="project" value="TreeGrafter"/>
</dbReference>
<feature type="domain" description="USP" evidence="6">
    <location>
        <begin position="1584"/>
        <end position="1981"/>
    </location>
</feature>
<accession>A0AAE0XV74</accession>
<evidence type="ECO:0000256" key="4">
    <source>
        <dbReference type="ARBA" id="ARBA00022801"/>
    </source>
</evidence>
<dbReference type="EMBL" id="JAWDGP010007548">
    <property type="protein sequence ID" value="KAK3714003.1"/>
    <property type="molecule type" value="Genomic_DNA"/>
</dbReference>
<dbReference type="InterPro" id="IPR021905">
    <property type="entry name" value="DUF3517"/>
</dbReference>
<feature type="region of interest" description="Disordered" evidence="5">
    <location>
        <begin position="1"/>
        <end position="40"/>
    </location>
</feature>
<protein>
    <recommendedName>
        <fullName evidence="6">USP domain-containing protein</fullName>
    </recommendedName>
</protein>
<evidence type="ECO:0000256" key="2">
    <source>
        <dbReference type="ARBA" id="ARBA00022670"/>
    </source>
</evidence>
<dbReference type="InterPro" id="IPR018200">
    <property type="entry name" value="USP_CS"/>
</dbReference>
<dbReference type="SUPFAM" id="SSF54001">
    <property type="entry name" value="Cysteine proteinases"/>
    <property type="match status" value="1"/>
</dbReference>
<keyword evidence="3" id="KW-0833">Ubl conjugation pathway</keyword>
<evidence type="ECO:0000313" key="7">
    <source>
        <dbReference type="EMBL" id="KAK3714003.1"/>
    </source>
</evidence>
<dbReference type="InterPro" id="IPR055176">
    <property type="entry name" value="UBP24/USP9X/USP9Y_UBL"/>
</dbReference>
<name>A0AAE0XV74_9GAST</name>
<feature type="compositionally biased region" description="Polar residues" evidence="5">
    <location>
        <begin position="2653"/>
        <end position="2662"/>
    </location>
</feature>
<sequence>MTVVMRPGSAGGDNAPENNSGQPPQTISSPSQQTPSVVTTGSATITINTTIKVPVTPSSVINVDVSLSQLPEESDISISETASSPGASVEITAQGAGDAEPEFPLFELSRLDEMINRPRWVVPVLAKGELEVLLDAAIKLSKEGLDTRSEACQRFFREGLTISFTKILTDEAVSGWKHEIHKCILKNAERLIELCVHKLSQDWFPLLDLLSMVLNPTCKFHTYNATRQSETVVSGAQIAEDAVFARPPDHRTPKGWLVDLVNRFGALGGFKILLERFLKGPPLSVPVVASLVKPFGLCSEVLTPHTIEKYFMPVVDVVPKFLDKLTDEELKKESKTEAKNDALSSIIKALKQLVNRLPNQEETSKSLEIFRLKMILRLLQISSFNGKMNALNEVNKVITNVSFQASSRHSSMDEDEWLTADKMAEWIQQNNVLSIVLRDSLHQPQYVEKLDKILRFMIKEKALTMEDLDRLWDAQSGKHDAIVKNVHDLLTKLAWDFAPEQLDHLFECFQGSWHNAAKKQQEKLLELIRRLAEDDKEGVMANKVLTLLWNLAHSEDVPTDIMDQALSAHYKILDYSCSQDRDAQKLQWIKKFVDELKNDQWVLPALKQIKEICTLFPEPPLNFPQTQRGPHSFYRNGVIGQLQSQHSIVMLVSQNLSAYMDKQRAYAEKHPNEDPTNILPDGRFNHNMQVSERLRFLRFLLKDGQLWLCDAQAGQIWDCLAVNAMYFSDREACFKWFAKLMGEEPDLDPEITREFFEKKILQLNPDLLTENGMNCFERFFKQVNLKENKLIAKRRGGYLMDDIELIGLDYLWKVVLWSPEDVAEKAVSLLKDIFTSLGPRLQQKQVAIHEDLVTSCMDRLKAAYDTVSVLGQDQDQASRERVLQETARMVRVLTVLKEYLAECDEAYREERTILPLSRACRGKLMLLKIRFPSQNRQGDDVEIWSHSNETVGQVRRHVLQRVKAGPNVKLELFLNAEPIDTSEDKKLISQIQLRDKMTLTGKLVQVLGNMPSSPESSSDSSVGSPHNQYDGPNLEAESALPAVLMSQKQKYSQFLFQLSDLGIKLQEPRLRDTARAVLKIMPADLHTVQKFTSVCCEGANREQTTGMSASLEAMFFNNSTTQTLYNIEVCYALLMPSSDPLCEEAFDFQCNFVLSGGIQLAINMLTKNNFMPSADLPSKRAAYQTVLKVSKLMLTVLGHARVQIVVEACSSDTGLRTVTHRAHEEAVALQQALLCIPSPESEYSMRNVASRLGGQLADQAAGASPDLNTVKSIMKLAWSASVCSFHLLQAPYEDIHEAFDKPKESVPSDSEDILVAREALENLTVCIALSPPTLDQLDKENAWKDFIVDLLLLCRTSRSIRTCAAEQFFQMFSRCSQNPRNIKWLVTLLFTKLETTVKDNARQSHEYFTLLCKLLNHASKEGMMTVEPQLNNEIAWLMEVRNQCQKCGETQVEDALLEGRMCITKELLSFQLPERKYQIGCKPGGSDLIRTLVEDFIFPASKLVTQCRKNEETEFTMEHAVPVCSSPHTVLAAYDLLVALCMDCVQNLEFLAHMIIEMYYTDNQPVLDWEFVPLVGPRLPRGFVGLKNAGATCYMNSVLQQLFMIEPIRNGILSVEGAADNVEEEMLNIERENCMSMGMNDKDSCSTSPLAGQGREEENGDGGSGPIMSKDEERKCYNLGVLRQIQVIFGHLAASKLQYFVPRGFWKHFKLWGEPVNLREQHDALEFFNSLVDSLDEALKALSQPSVLAQVMGGSFADQKICKDCPHRYQREEAFTTLNVDIRNHTNLFESLEQYVKGDLLEGENAYHCEKCNKKVDTVKRLVIRKLPKILAIQLKRFDYDWERECAIKFNDYFEFPKEFDMEPYTVQGLAKLEGEIIDEFDASQSTRYRLTGVLVHSGQASGGHYYSYILHRGANDTSPKWYKFDDGDVTECKMDDEEEMKNQCFGGEYLGEVYDHMLKRSAFRRQKRWWNAYILFYERIDESSEEEEVTKEMKSLSLGSSWTPTMKMPEAIEKVVRRGNIRFMHEKSQFSVEYFTFIKKLVVCNQFIINQCILEGKVSSEIEQISMISTELASKFLFNVGFKTKKTLRGPAGDWSDALHIHLRTSKRVRAWFAQNIVFKNPNILTEYLLECPASEVRQTFAKIFVILANQTLNDGPCPLPLVSNSTNALLDPNASLSDHLLVAALSLLKKDISEHGRHLQQYFHLFLMYLNLNPNNPEMNLKIKLQLLKLRVPAQFMLVALDEGPGPPIKYQYAELSKLYSVVSQMVRCCDVSQRCQSSVTGQQPFPNPHGDPIFKPLMPIQHQVAEILYGRSVYVKKIIEEANSSEETAKLLKFCSWENPHFSSVVLGELLWQVAYSYTYELRPYIDLLLQMLLLEDSWQTHRIHNALKGIPEDREGLFDTIHRSKNHYQKRAYQCIKLMVALFTHCAPAAAMLQTNGDIKHKWTLAIEWLNDEMERRPYSGNAQYTTYNNWSPPAQSNETSNGYFLERSQSARMTLNKAFELCPDNEQEETEIVEDQGELDQPEEGTTPSPYQGPVMLNLQVGPKQSQKMTIGGPNESQSPSVIVGAPTPASSFPSTATTATTTTTVQQQSVTPASTNGQQQFVQGHTPSQSLGTQDDIPLGNSPVSDESAPKSSGNVMIQIPGKKPNANVNANFTGRSSSSPPSDGSVQSQSGPPPSTVSSSSNSGPPQTQQTGTDNQETGEVEIHF</sequence>
<feature type="region of interest" description="Disordered" evidence="5">
    <location>
        <begin position="1007"/>
        <end position="1033"/>
    </location>
</feature>
<reference evidence="7" key="1">
    <citation type="journal article" date="2023" name="G3 (Bethesda)">
        <title>A reference genome for the long-term kleptoplast-retaining sea slug Elysia crispata morphotype clarki.</title>
        <authorList>
            <person name="Eastman K.E."/>
            <person name="Pendleton A.L."/>
            <person name="Shaikh M.A."/>
            <person name="Suttiyut T."/>
            <person name="Ogas R."/>
            <person name="Tomko P."/>
            <person name="Gavelis G."/>
            <person name="Widhalm J.R."/>
            <person name="Wisecaver J.H."/>
        </authorList>
    </citation>
    <scope>NUCLEOTIDE SEQUENCE</scope>
    <source>
        <strain evidence="7">ECLA1</strain>
    </source>
</reference>
<dbReference type="PANTHER" id="PTHR24006">
    <property type="entry name" value="UBIQUITIN CARBOXYL-TERMINAL HYDROLASE"/>
    <property type="match status" value="1"/>
</dbReference>
<feature type="compositionally biased region" description="Acidic residues" evidence="5">
    <location>
        <begin position="2512"/>
        <end position="2528"/>
    </location>
</feature>
<keyword evidence="8" id="KW-1185">Reference proteome</keyword>
<organism evidence="7 8">
    <name type="scientific">Elysia crispata</name>
    <name type="common">lettuce slug</name>
    <dbReference type="NCBI Taxonomy" id="231223"/>
    <lineage>
        <taxon>Eukaryota</taxon>
        <taxon>Metazoa</taxon>
        <taxon>Spiralia</taxon>
        <taxon>Lophotrochozoa</taxon>
        <taxon>Mollusca</taxon>
        <taxon>Gastropoda</taxon>
        <taxon>Heterobranchia</taxon>
        <taxon>Euthyneura</taxon>
        <taxon>Panpulmonata</taxon>
        <taxon>Sacoglossa</taxon>
        <taxon>Placobranchoidea</taxon>
        <taxon>Plakobranchidae</taxon>
        <taxon>Elysia</taxon>
    </lineage>
</organism>
<evidence type="ECO:0000256" key="3">
    <source>
        <dbReference type="ARBA" id="ARBA00022786"/>
    </source>
</evidence>
<comment type="caution">
    <text evidence="7">The sequence shown here is derived from an EMBL/GenBank/DDBJ whole genome shotgun (WGS) entry which is preliminary data.</text>
</comment>
<evidence type="ECO:0000313" key="8">
    <source>
        <dbReference type="Proteomes" id="UP001283361"/>
    </source>
</evidence>
<feature type="compositionally biased region" description="Low complexity" evidence="5">
    <location>
        <begin position="2663"/>
        <end position="2698"/>
    </location>
</feature>
<evidence type="ECO:0000259" key="6">
    <source>
        <dbReference type="PROSITE" id="PS50235"/>
    </source>
</evidence>
<gene>
    <name evidence="7" type="ORF">RRG08_009701</name>
</gene>
<evidence type="ECO:0000256" key="1">
    <source>
        <dbReference type="ARBA" id="ARBA00022553"/>
    </source>
</evidence>
<keyword evidence="2" id="KW-0645">Protease</keyword>
<feature type="compositionally biased region" description="Low complexity" evidence="5">
    <location>
        <begin position="2571"/>
        <end position="2601"/>
    </location>
</feature>
<feature type="compositionally biased region" description="Low complexity" evidence="5">
    <location>
        <begin position="1011"/>
        <end position="1025"/>
    </location>
</feature>
<dbReference type="CDD" id="cd02659">
    <property type="entry name" value="peptidase_C19C"/>
    <property type="match status" value="1"/>
</dbReference>
<feature type="compositionally biased region" description="Polar residues" evidence="5">
    <location>
        <begin position="2628"/>
        <end position="2642"/>
    </location>
</feature>
<dbReference type="Gene3D" id="3.90.70.10">
    <property type="entry name" value="Cysteine proteinases"/>
    <property type="match status" value="1"/>
</dbReference>
<dbReference type="Pfam" id="PF00443">
    <property type="entry name" value="UCH"/>
    <property type="match status" value="1"/>
</dbReference>
<dbReference type="GO" id="GO:0006508">
    <property type="term" value="P:proteolysis"/>
    <property type="evidence" value="ECO:0007669"/>
    <property type="project" value="UniProtKB-KW"/>
</dbReference>
<feature type="compositionally biased region" description="Low complexity" evidence="5">
    <location>
        <begin position="22"/>
        <end position="40"/>
    </location>
</feature>
<dbReference type="PANTHER" id="PTHR24006:SF925">
    <property type="entry name" value="UBIQUITINYL HYDROLASE 1"/>
    <property type="match status" value="1"/>
</dbReference>
<dbReference type="GO" id="GO:0016477">
    <property type="term" value="P:cell migration"/>
    <property type="evidence" value="ECO:0007669"/>
    <property type="project" value="TreeGrafter"/>
</dbReference>
<dbReference type="Proteomes" id="UP001283361">
    <property type="component" value="Unassembled WGS sequence"/>
</dbReference>
<dbReference type="InterPro" id="IPR001394">
    <property type="entry name" value="Peptidase_C19_UCH"/>
</dbReference>
<dbReference type="GO" id="GO:0004843">
    <property type="term" value="F:cysteine-type deubiquitinase activity"/>
    <property type="evidence" value="ECO:0007669"/>
    <property type="project" value="InterPro"/>
</dbReference>
<dbReference type="Pfam" id="PF12030">
    <property type="entry name" value="DUF3517"/>
    <property type="match status" value="1"/>
</dbReference>
<dbReference type="InterPro" id="IPR038765">
    <property type="entry name" value="Papain-like_cys_pep_sf"/>
</dbReference>
<feature type="compositionally biased region" description="Polar residues" evidence="5">
    <location>
        <begin position="2548"/>
        <end position="2566"/>
    </location>
</feature>
<proteinExistence type="predicted"/>
<dbReference type="InterPro" id="IPR028889">
    <property type="entry name" value="USP"/>
</dbReference>
<dbReference type="Pfam" id="PF22900">
    <property type="entry name" value="UCH_UBL1"/>
    <property type="match status" value="1"/>
</dbReference>
<feature type="compositionally biased region" description="Polar residues" evidence="5">
    <location>
        <begin position="2602"/>
        <end position="2619"/>
    </location>
</feature>
<dbReference type="GO" id="GO:0016579">
    <property type="term" value="P:protein deubiquitination"/>
    <property type="evidence" value="ECO:0007669"/>
    <property type="project" value="InterPro"/>
</dbReference>
<dbReference type="InterPro" id="IPR050164">
    <property type="entry name" value="Peptidase_C19"/>
</dbReference>
<feature type="region of interest" description="Disordered" evidence="5">
    <location>
        <begin position="1640"/>
        <end position="1668"/>
    </location>
</feature>
<feature type="region of interest" description="Disordered" evidence="5">
    <location>
        <begin position="2512"/>
        <end position="2712"/>
    </location>
</feature>
<dbReference type="PROSITE" id="PS00973">
    <property type="entry name" value="USP_2"/>
    <property type="match status" value="1"/>
</dbReference>
<evidence type="ECO:0000256" key="5">
    <source>
        <dbReference type="SAM" id="MobiDB-lite"/>
    </source>
</evidence>
<keyword evidence="1" id="KW-0597">Phosphoprotein</keyword>
<dbReference type="PROSITE" id="PS00972">
    <property type="entry name" value="USP_1"/>
    <property type="match status" value="1"/>
</dbReference>
<dbReference type="Pfam" id="PF25010">
    <property type="entry name" value="ARM_UBP24_USP9X-Y"/>
    <property type="match status" value="1"/>
</dbReference>